<accession>A0A5M3W1L5</accession>
<keyword evidence="2" id="KW-1185">Reference proteome</keyword>
<comment type="caution">
    <text evidence="1">The sequence shown here is derived from an EMBL/GenBank/DDBJ whole genome shotgun (WGS) entry which is preliminary data.</text>
</comment>
<evidence type="ECO:0000313" key="2">
    <source>
        <dbReference type="Proteomes" id="UP000334990"/>
    </source>
</evidence>
<organism evidence="1 2">
    <name type="scientific">Acrocarpospora corrugata</name>
    <dbReference type="NCBI Taxonomy" id="35763"/>
    <lineage>
        <taxon>Bacteria</taxon>
        <taxon>Bacillati</taxon>
        <taxon>Actinomycetota</taxon>
        <taxon>Actinomycetes</taxon>
        <taxon>Streptosporangiales</taxon>
        <taxon>Streptosporangiaceae</taxon>
        <taxon>Acrocarpospora</taxon>
    </lineage>
</organism>
<protein>
    <submittedName>
        <fullName evidence="1">Uncharacterized protein</fullName>
    </submittedName>
</protein>
<proteinExistence type="predicted"/>
<dbReference type="Proteomes" id="UP000334990">
    <property type="component" value="Unassembled WGS sequence"/>
</dbReference>
<dbReference type="AlphaFoldDB" id="A0A5M3W1L5"/>
<gene>
    <name evidence="1" type="ORF">Acor_42540</name>
</gene>
<dbReference type="EMBL" id="BLAD01000056">
    <property type="protein sequence ID" value="GES02189.1"/>
    <property type="molecule type" value="Genomic_DNA"/>
</dbReference>
<reference evidence="1 2" key="1">
    <citation type="submission" date="2019-10" db="EMBL/GenBank/DDBJ databases">
        <title>Whole genome shotgun sequence of Acrocarpospora corrugata NBRC 13972.</title>
        <authorList>
            <person name="Ichikawa N."/>
            <person name="Kimura A."/>
            <person name="Kitahashi Y."/>
            <person name="Komaki H."/>
            <person name="Oguchi A."/>
        </authorList>
    </citation>
    <scope>NUCLEOTIDE SEQUENCE [LARGE SCALE GENOMIC DNA]</scope>
    <source>
        <strain evidence="1 2">NBRC 13972</strain>
    </source>
</reference>
<name>A0A5M3W1L5_9ACTN</name>
<evidence type="ECO:0000313" key="1">
    <source>
        <dbReference type="EMBL" id="GES02189.1"/>
    </source>
</evidence>
<sequence length="89" mass="8862">MQGSTPDTQLIFNPSATGSVPVHGILRGLSVFPTATAIEGPGFGTPELAGTLTGSSGLAGTPVVTEFPSPHATAAASRSAISQIRLMSL</sequence>